<evidence type="ECO:0000313" key="3">
    <source>
        <dbReference type="Proteomes" id="UP000325313"/>
    </source>
</evidence>
<dbReference type="Proteomes" id="UP000325313">
    <property type="component" value="Unassembled WGS sequence"/>
</dbReference>
<name>A0A5B0S4N3_PUCGR</name>
<feature type="compositionally biased region" description="Low complexity" evidence="1">
    <location>
        <begin position="36"/>
        <end position="54"/>
    </location>
</feature>
<sequence>MCRKIANSDLFASATLLRPFKVRKQPPQLGSDPQLSQGSSNSAYQSQSSETLFS</sequence>
<gene>
    <name evidence="2" type="ORF">PGTUg99_002365</name>
</gene>
<evidence type="ECO:0000256" key="1">
    <source>
        <dbReference type="SAM" id="MobiDB-lite"/>
    </source>
</evidence>
<evidence type="ECO:0000313" key="2">
    <source>
        <dbReference type="EMBL" id="KAA1132742.1"/>
    </source>
</evidence>
<dbReference type="AlphaFoldDB" id="A0A5B0S4N3"/>
<accession>A0A5B0S4N3</accession>
<organism evidence="2 3">
    <name type="scientific">Puccinia graminis f. sp. tritici</name>
    <dbReference type="NCBI Taxonomy" id="56615"/>
    <lineage>
        <taxon>Eukaryota</taxon>
        <taxon>Fungi</taxon>
        <taxon>Dikarya</taxon>
        <taxon>Basidiomycota</taxon>
        <taxon>Pucciniomycotina</taxon>
        <taxon>Pucciniomycetes</taxon>
        <taxon>Pucciniales</taxon>
        <taxon>Pucciniaceae</taxon>
        <taxon>Puccinia</taxon>
    </lineage>
</organism>
<comment type="caution">
    <text evidence="2">The sequence shown here is derived from an EMBL/GenBank/DDBJ whole genome shotgun (WGS) entry which is preliminary data.</text>
</comment>
<reference evidence="2 3" key="1">
    <citation type="submission" date="2019-05" db="EMBL/GenBank/DDBJ databases">
        <title>Emergence of the Ug99 lineage of the wheat stem rust pathogen through somatic hybridization.</title>
        <authorList>
            <person name="Li F."/>
            <person name="Upadhyaya N.M."/>
            <person name="Sperschneider J."/>
            <person name="Matny O."/>
            <person name="Nguyen-Phuc H."/>
            <person name="Mago R."/>
            <person name="Raley C."/>
            <person name="Miller M.E."/>
            <person name="Silverstein K.A.T."/>
            <person name="Henningsen E."/>
            <person name="Hirsch C.D."/>
            <person name="Visser B."/>
            <person name="Pretorius Z.A."/>
            <person name="Steffenson B.J."/>
            <person name="Schwessinger B."/>
            <person name="Dodds P.N."/>
            <person name="Figueroa M."/>
        </authorList>
    </citation>
    <scope>NUCLEOTIDE SEQUENCE [LARGE SCALE GENOMIC DNA]</scope>
    <source>
        <strain evidence="2 3">Ug99</strain>
    </source>
</reference>
<protein>
    <submittedName>
        <fullName evidence="2">Uncharacterized protein</fullName>
    </submittedName>
</protein>
<feature type="region of interest" description="Disordered" evidence="1">
    <location>
        <begin position="22"/>
        <end position="54"/>
    </location>
</feature>
<dbReference type="EMBL" id="VDEP01000076">
    <property type="protein sequence ID" value="KAA1132742.1"/>
    <property type="molecule type" value="Genomic_DNA"/>
</dbReference>
<proteinExistence type="predicted"/>